<comment type="caution">
    <text evidence="4">The sequence shown here is derived from an EMBL/GenBank/DDBJ whole genome shotgun (WGS) entry which is preliminary data.</text>
</comment>
<dbReference type="InterPro" id="IPR011006">
    <property type="entry name" value="CheY-like_superfamily"/>
</dbReference>
<keyword evidence="1 2" id="KW-0597">Phosphoprotein</keyword>
<dbReference type="PROSITE" id="PS50110">
    <property type="entry name" value="RESPONSE_REGULATORY"/>
    <property type="match status" value="1"/>
</dbReference>
<evidence type="ECO:0000259" key="3">
    <source>
        <dbReference type="PROSITE" id="PS50110"/>
    </source>
</evidence>
<dbReference type="PANTHER" id="PTHR44591:SF23">
    <property type="entry name" value="CHEY SUBFAMILY"/>
    <property type="match status" value="1"/>
</dbReference>
<dbReference type="STRING" id="1316936.K678_08139"/>
<feature type="domain" description="Response regulatory" evidence="3">
    <location>
        <begin position="3"/>
        <end position="121"/>
    </location>
</feature>
<organism evidence="4 5">
    <name type="scientific">Magnetospirillum fulvum MGU-K5</name>
    <dbReference type="NCBI Taxonomy" id="1316936"/>
    <lineage>
        <taxon>Bacteria</taxon>
        <taxon>Pseudomonadati</taxon>
        <taxon>Pseudomonadota</taxon>
        <taxon>Alphaproteobacteria</taxon>
        <taxon>Rhodospirillales</taxon>
        <taxon>Rhodospirillaceae</taxon>
        <taxon>Magnetospirillum</taxon>
    </lineage>
</organism>
<dbReference type="AlphaFoldDB" id="S9TI92"/>
<feature type="modified residue" description="4-aspartylphosphate" evidence="2">
    <location>
        <position position="53"/>
    </location>
</feature>
<dbReference type="Gene3D" id="3.40.50.2300">
    <property type="match status" value="1"/>
</dbReference>
<dbReference type="GO" id="GO:0000160">
    <property type="term" value="P:phosphorelay signal transduction system"/>
    <property type="evidence" value="ECO:0007669"/>
    <property type="project" value="InterPro"/>
</dbReference>
<dbReference type="eggNOG" id="COG0784">
    <property type="taxonomic scope" value="Bacteria"/>
</dbReference>
<dbReference type="Proteomes" id="UP000015350">
    <property type="component" value="Unassembled WGS sequence"/>
</dbReference>
<dbReference type="OrthoDB" id="7243049at2"/>
<dbReference type="SUPFAM" id="SSF52172">
    <property type="entry name" value="CheY-like"/>
    <property type="match status" value="1"/>
</dbReference>
<evidence type="ECO:0000313" key="5">
    <source>
        <dbReference type="Proteomes" id="UP000015350"/>
    </source>
</evidence>
<sequence length="129" mass="13735">MANILLIEDMKGVRLALTAVLKHGGHTVTEADDGSTGLEILRSGRRFDLVITDILMPTIDGIEVIMFLEAQANRPPIVAISGGGSQMPSDKALMLAKTKADAVLSKPFDNADLLATIERLVHKSGTKKG</sequence>
<evidence type="ECO:0000256" key="2">
    <source>
        <dbReference type="PROSITE-ProRule" id="PRU00169"/>
    </source>
</evidence>
<gene>
    <name evidence="4" type="ORF">K678_08139</name>
</gene>
<accession>S9TI92</accession>
<name>S9TI92_MAGFU</name>
<dbReference type="EMBL" id="AQPH01000024">
    <property type="protein sequence ID" value="EPY01971.1"/>
    <property type="molecule type" value="Genomic_DNA"/>
</dbReference>
<dbReference type="Pfam" id="PF00072">
    <property type="entry name" value="Response_reg"/>
    <property type="match status" value="1"/>
</dbReference>
<dbReference type="InterPro" id="IPR050595">
    <property type="entry name" value="Bact_response_regulator"/>
</dbReference>
<dbReference type="InterPro" id="IPR001789">
    <property type="entry name" value="Sig_transdc_resp-reg_receiver"/>
</dbReference>
<dbReference type="SMART" id="SM00448">
    <property type="entry name" value="REC"/>
    <property type="match status" value="1"/>
</dbReference>
<protein>
    <submittedName>
        <fullName evidence="4">Response regulator receiver domain-containing protein</fullName>
    </submittedName>
</protein>
<reference evidence="4 5" key="1">
    <citation type="submission" date="2013-04" db="EMBL/GenBank/DDBJ databases">
        <authorList>
            <person name="Kuznetsov B."/>
            <person name="Ivanovsky R."/>
        </authorList>
    </citation>
    <scope>NUCLEOTIDE SEQUENCE [LARGE SCALE GENOMIC DNA]</scope>
    <source>
        <strain evidence="4 5">MGU-K5</strain>
    </source>
</reference>
<dbReference type="RefSeq" id="WP_021131972.1">
    <property type="nucleotide sequence ID" value="NZ_AQPH01000024.1"/>
</dbReference>
<evidence type="ECO:0000256" key="1">
    <source>
        <dbReference type="ARBA" id="ARBA00022553"/>
    </source>
</evidence>
<evidence type="ECO:0000313" key="4">
    <source>
        <dbReference type="EMBL" id="EPY01971.1"/>
    </source>
</evidence>
<proteinExistence type="predicted"/>
<dbReference type="PANTHER" id="PTHR44591">
    <property type="entry name" value="STRESS RESPONSE REGULATOR PROTEIN 1"/>
    <property type="match status" value="1"/>
</dbReference>